<dbReference type="AlphaFoldDB" id="A0A3N0C9T0"/>
<dbReference type="Pfam" id="PF01636">
    <property type="entry name" value="APH"/>
    <property type="match status" value="1"/>
</dbReference>
<proteinExistence type="predicted"/>
<comment type="caution">
    <text evidence="2">The sequence shown here is derived from an EMBL/GenBank/DDBJ whole genome shotgun (WGS) entry which is preliminary data.</text>
</comment>
<gene>
    <name evidence="2" type="ORF">D7003_01525</name>
</gene>
<dbReference type="GO" id="GO:0016740">
    <property type="term" value="F:transferase activity"/>
    <property type="evidence" value="ECO:0007669"/>
    <property type="project" value="UniProtKB-KW"/>
</dbReference>
<dbReference type="InterPro" id="IPR002575">
    <property type="entry name" value="Aminoglycoside_PTrfase"/>
</dbReference>
<accession>A0A3N0C9T0</accession>
<evidence type="ECO:0000313" key="3">
    <source>
        <dbReference type="Proteomes" id="UP000273807"/>
    </source>
</evidence>
<dbReference type="EMBL" id="RBED01000023">
    <property type="protein sequence ID" value="RNL60228.1"/>
    <property type="molecule type" value="Genomic_DNA"/>
</dbReference>
<keyword evidence="3" id="KW-1185">Reference proteome</keyword>
<dbReference type="Gene3D" id="3.90.1200.10">
    <property type="match status" value="1"/>
</dbReference>
<evidence type="ECO:0000313" key="2">
    <source>
        <dbReference type="EMBL" id="RNL60228.1"/>
    </source>
</evidence>
<dbReference type="RefSeq" id="WP_123253749.1">
    <property type="nucleotide sequence ID" value="NZ_RBED01000023.1"/>
</dbReference>
<dbReference type="SUPFAM" id="SSF56112">
    <property type="entry name" value="Protein kinase-like (PK-like)"/>
    <property type="match status" value="1"/>
</dbReference>
<dbReference type="Proteomes" id="UP000273807">
    <property type="component" value="Unassembled WGS sequence"/>
</dbReference>
<sequence length="428" mass="45420">MSALQTRSQDADLSLAGRDPDLPCLAAVLDDGRLSELMGEDVRITRVRYKPHTSVLVAFVRTRDGSEDHGWAVTRAADPGAKLAGRAADSAQNGGGIRFLHPEPLNRDAFIAVGSAADDWALRKNLRWLAQRGLGRLGAVPRPGELLDGTAQVLRYNPERRLVLLEPAPGAAIVIKTAAQPINESAERWLHERLQAQRVPVLPWLGDAHCSRRGTRASPAWGNGDLAGGGTPLSARHAGNALAALHGITGPESGAGAGPGAVRGAPRGEAPDQLAATLGMVAALVPDLEAPAARVAARLRRRLEDVTAGVAPVLIHGDFSPDQVLVSGADVRLIDFDRARYGAAESDLGSFAAVEEIRRWQADPGPGPVTDDLLEGYSDAGGRFDPAAVTVWAAWRLFCNSVDPFRDRAADWAEAIGRHLDRAAELVR</sequence>
<dbReference type="InterPro" id="IPR011009">
    <property type="entry name" value="Kinase-like_dom_sf"/>
</dbReference>
<dbReference type="OrthoDB" id="581471at2"/>
<organism evidence="2 3">
    <name type="scientific">Arthrobacter oryzae</name>
    <dbReference type="NCBI Taxonomy" id="409290"/>
    <lineage>
        <taxon>Bacteria</taxon>
        <taxon>Bacillati</taxon>
        <taxon>Actinomycetota</taxon>
        <taxon>Actinomycetes</taxon>
        <taxon>Micrococcales</taxon>
        <taxon>Micrococcaceae</taxon>
        <taxon>Arthrobacter</taxon>
    </lineage>
</organism>
<name>A0A3N0C9T0_9MICC</name>
<keyword evidence="2" id="KW-0808">Transferase</keyword>
<feature type="domain" description="Aminoglycoside phosphotransferase" evidence="1">
    <location>
        <begin position="235"/>
        <end position="387"/>
    </location>
</feature>
<protein>
    <submittedName>
        <fullName evidence="2">Aminoglycoside phosphotransferase family protein</fullName>
    </submittedName>
</protein>
<reference evidence="2 3" key="1">
    <citation type="submission" date="2018-10" db="EMBL/GenBank/DDBJ databases">
        <title>Genome sequencing of Arthrobacter oryzae TNB02.</title>
        <authorList>
            <person name="Cho Y.-J."/>
            <person name="Cho A."/>
            <person name="Kim O.-S."/>
        </authorList>
    </citation>
    <scope>NUCLEOTIDE SEQUENCE [LARGE SCALE GENOMIC DNA]</scope>
    <source>
        <strain evidence="2 3">TNB02</strain>
    </source>
</reference>
<evidence type="ECO:0000259" key="1">
    <source>
        <dbReference type="Pfam" id="PF01636"/>
    </source>
</evidence>